<keyword evidence="11" id="KW-0732">Signal</keyword>
<evidence type="ECO:0000256" key="2">
    <source>
        <dbReference type="ARBA" id="ARBA00022517"/>
    </source>
</evidence>
<dbReference type="EC" id="1.14.11.-" evidence="9"/>
<dbReference type="EMBL" id="JBBJCI010000204">
    <property type="protein sequence ID" value="KAK7241249.1"/>
    <property type="molecule type" value="Genomic_DNA"/>
</dbReference>
<proteinExistence type="inferred from homology"/>
<comment type="cofactor">
    <cofactor evidence="9">
        <name>Fe(2+)</name>
        <dbReference type="ChEBI" id="CHEBI:29033"/>
    </cofactor>
    <text evidence="9">Binds 1 Fe(2+) ion per subunit.</text>
</comment>
<evidence type="ECO:0000256" key="7">
    <source>
        <dbReference type="ARBA" id="ARBA00047687"/>
    </source>
</evidence>
<feature type="region of interest" description="Disordered" evidence="10">
    <location>
        <begin position="357"/>
        <end position="472"/>
    </location>
</feature>
<evidence type="ECO:0000256" key="6">
    <source>
        <dbReference type="ARBA" id="ARBA00046256"/>
    </source>
</evidence>
<keyword evidence="9" id="KW-0223">Dioxygenase</keyword>
<reference evidence="13 14" key="1">
    <citation type="submission" date="2024-03" db="EMBL/GenBank/DDBJ databases">
        <title>Aureococcus anophagefferens CCMP1851 and Kratosvirus quantuckense: Draft genome of a second virus-susceptible host strain in the model system.</title>
        <authorList>
            <person name="Chase E."/>
            <person name="Truchon A.R."/>
            <person name="Schepens W."/>
            <person name="Wilhelm S.W."/>
        </authorList>
    </citation>
    <scope>NUCLEOTIDE SEQUENCE [LARGE SCALE GENOMIC DNA]</scope>
    <source>
        <strain evidence="13 14">CCMP1851</strain>
    </source>
</reference>
<feature type="chain" id="PRO_5047048765" description="Bifunctional lysine-specific demethylase and histidyl-hydroxylase" evidence="11">
    <location>
        <begin position="17"/>
        <end position="472"/>
    </location>
</feature>
<keyword evidence="9" id="KW-0804">Transcription</keyword>
<dbReference type="Pfam" id="PF08007">
    <property type="entry name" value="JmjC_2"/>
    <property type="match status" value="1"/>
</dbReference>
<evidence type="ECO:0000313" key="13">
    <source>
        <dbReference type="EMBL" id="KAK7241249.1"/>
    </source>
</evidence>
<dbReference type="Proteomes" id="UP001363151">
    <property type="component" value="Unassembled WGS sequence"/>
</dbReference>
<name>A0ABR1FYB6_AURAN</name>
<evidence type="ECO:0000256" key="1">
    <source>
        <dbReference type="ARBA" id="ARBA00004604"/>
    </source>
</evidence>
<keyword evidence="9" id="KW-0539">Nucleus</keyword>
<keyword evidence="9" id="KW-0805">Transcription regulation</keyword>
<dbReference type="Gene3D" id="2.60.120.650">
    <property type="entry name" value="Cupin"/>
    <property type="match status" value="1"/>
</dbReference>
<keyword evidence="4 9" id="KW-0408">Iron</keyword>
<feature type="signal peptide" evidence="11">
    <location>
        <begin position="1"/>
        <end position="16"/>
    </location>
</feature>
<keyword evidence="3 9" id="KW-0479">Metal-binding</keyword>
<evidence type="ECO:0000256" key="8">
    <source>
        <dbReference type="ARBA" id="ARBA00049465"/>
    </source>
</evidence>
<keyword evidence="9" id="KW-0560">Oxidoreductase</keyword>
<gene>
    <name evidence="13" type="ORF">SO694_00051283</name>
</gene>
<feature type="domain" description="JmjC" evidence="12">
    <location>
        <begin position="160"/>
        <end position="200"/>
    </location>
</feature>
<dbReference type="PANTHER" id="PTHR13096:SF7">
    <property type="entry name" value="RIBOSOMAL OXYGENASE 2"/>
    <property type="match status" value="1"/>
</dbReference>
<feature type="compositionally biased region" description="Low complexity" evidence="10">
    <location>
        <begin position="359"/>
        <end position="385"/>
    </location>
</feature>
<evidence type="ECO:0000256" key="5">
    <source>
        <dbReference type="ARBA" id="ARBA00034314"/>
    </source>
</evidence>
<dbReference type="InterPro" id="IPR039994">
    <property type="entry name" value="NO66-like"/>
</dbReference>
<evidence type="ECO:0000313" key="14">
    <source>
        <dbReference type="Proteomes" id="UP001363151"/>
    </source>
</evidence>
<keyword evidence="2" id="KW-0690">Ribosome biogenesis</keyword>
<accession>A0ABR1FYB6</accession>
<dbReference type="PANTHER" id="PTHR13096">
    <property type="entry name" value="MINA53 MYC INDUCED NUCLEAR ANTIGEN"/>
    <property type="match status" value="1"/>
</dbReference>
<comment type="catalytic activity">
    <reaction evidence="7">
        <text>L-histidyl-[ribosomal protein uL15] + 2-oxoglutarate + O2 = (3S)-3-hydroxy-L-histidyl-[ribosomal protein uL15] + succinate + CO2</text>
        <dbReference type="Rhea" id="RHEA:54024"/>
        <dbReference type="Rhea" id="RHEA-COMP:13760"/>
        <dbReference type="Rhea" id="RHEA-COMP:13761"/>
        <dbReference type="ChEBI" id="CHEBI:15379"/>
        <dbReference type="ChEBI" id="CHEBI:16526"/>
        <dbReference type="ChEBI" id="CHEBI:16810"/>
        <dbReference type="ChEBI" id="CHEBI:29979"/>
        <dbReference type="ChEBI" id="CHEBI:30031"/>
        <dbReference type="ChEBI" id="CHEBI:138021"/>
    </reaction>
</comment>
<organism evidence="13 14">
    <name type="scientific">Aureococcus anophagefferens</name>
    <name type="common">Harmful bloom alga</name>
    <dbReference type="NCBI Taxonomy" id="44056"/>
    <lineage>
        <taxon>Eukaryota</taxon>
        <taxon>Sar</taxon>
        <taxon>Stramenopiles</taxon>
        <taxon>Ochrophyta</taxon>
        <taxon>Pelagophyceae</taxon>
        <taxon>Pelagomonadales</taxon>
        <taxon>Pelagomonadaceae</taxon>
        <taxon>Aureococcus</taxon>
    </lineage>
</organism>
<sequence length="472" mass="48640">MFGVWAGLCLAVGAAARDAPVARETDFFSAWLRRSALFDGSSPWAPGDALFDGSSPWAPGDLRRDLATLAAPEHLAALVERTEAVDVRDAEGAKDEALRSRLRSADDVAAALDAGASVVVKLEKLFVDGAWAAAVPPRGAAAVVELSTSLAASLGLAATFHLYVSGPGGAALGAHTDVSDQFAVQVAGAKAWRLCVPHGPDPAASAADRAELAEARLRTRGCTSFEGEELAVGGAFASCEAATVAAGETLYVPKGRDGGRWVDVFLEALDAAPATGASDAARAALVDDLQWREPSRGAPFPAWDATFHEGAAAPSPGARDTYGDLVARLSAEAVFSGADALEIDALRKRLRVARRRLAGSRPAASRSSPPTRRASIRAPRGSRAAPTPPPRGRGLRVPGRRRLDDRGAVAAPDADADVHAHARDLDRVERDAGADGAADGDAGADGRLRRQRGARACSVPAAARFAAGPSSS</sequence>
<evidence type="ECO:0000259" key="12">
    <source>
        <dbReference type="Pfam" id="PF08007"/>
    </source>
</evidence>
<evidence type="ECO:0000256" key="10">
    <source>
        <dbReference type="SAM" id="MobiDB-lite"/>
    </source>
</evidence>
<dbReference type="SUPFAM" id="SSF51197">
    <property type="entry name" value="Clavaminate synthase-like"/>
    <property type="match status" value="1"/>
</dbReference>
<feature type="compositionally biased region" description="Basic and acidic residues" evidence="10">
    <location>
        <begin position="416"/>
        <end position="433"/>
    </location>
</feature>
<comment type="caution">
    <text evidence="13">The sequence shown here is derived from an EMBL/GenBank/DDBJ whole genome shotgun (WGS) entry which is preliminary data.</text>
</comment>
<protein>
    <recommendedName>
        <fullName evidence="9">Bifunctional lysine-specific demethylase and histidyl-hydroxylase</fullName>
        <ecNumber evidence="9">1.14.11.-</ecNumber>
    </recommendedName>
</protein>
<evidence type="ECO:0000256" key="3">
    <source>
        <dbReference type="ARBA" id="ARBA00022723"/>
    </source>
</evidence>
<dbReference type="InterPro" id="IPR003347">
    <property type="entry name" value="JmjC_dom"/>
</dbReference>
<evidence type="ECO:0000256" key="11">
    <source>
        <dbReference type="SAM" id="SignalP"/>
    </source>
</evidence>
<comment type="subcellular location">
    <subcellularLocation>
        <location evidence="1">Nucleus</location>
        <location evidence="1">Nucleolus</location>
    </subcellularLocation>
</comment>
<keyword evidence="14" id="KW-1185">Reference proteome</keyword>
<evidence type="ECO:0000256" key="4">
    <source>
        <dbReference type="ARBA" id="ARBA00023004"/>
    </source>
</evidence>
<comment type="similarity">
    <text evidence="5">Belongs to the ROX family. MINA53 subfamily.</text>
</comment>
<evidence type="ECO:0000256" key="9">
    <source>
        <dbReference type="RuleBase" id="RU366061"/>
    </source>
</evidence>
<comment type="catalytic activity">
    <reaction evidence="8">
        <text>L-histidyl-[protein] + 2-oxoglutarate + O2 = (3S)-3-hydroxy-L-histidyl-[protein] + succinate + CO2</text>
        <dbReference type="Rhea" id="RHEA:54256"/>
        <dbReference type="Rhea" id="RHEA-COMP:9745"/>
        <dbReference type="Rhea" id="RHEA-COMP:13840"/>
        <dbReference type="ChEBI" id="CHEBI:15379"/>
        <dbReference type="ChEBI" id="CHEBI:16526"/>
        <dbReference type="ChEBI" id="CHEBI:16810"/>
        <dbReference type="ChEBI" id="CHEBI:29979"/>
        <dbReference type="ChEBI" id="CHEBI:30031"/>
        <dbReference type="ChEBI" id="CHEBI:138021"/>
        <dbReference type="EC" id="1.14.11.79"/>
    </reaction>
</comment>
<comment type="function">
    <text evidence="6">Oxygenase that can act as both a histone lysine demethylase and a ribosomal histidine hydroxylase. Is involved in the demethylation of trimethylated 'Lys-9' on histone H3 (H3K9me3), leading to an increase in ribosomal RNA expression. Also catalyzes the hydroxylation of 60S ribosomal protein L27a on 'His-39'. May play an important role in cell growth and survival. May be involved in ribosome biogenesis, most likely during the assembly process of pre-ribosomal particles.</text>
</comment>